<dbReference type="PANTHER" id="PTHR33392:SF6">
    <property type="entry name" value="POLYISOPRENYL-TEICHOIC ACID--PEPTIDOGLYCAN TEICHOIC ACID TRANSFERASE TAGU"/>
    <property type="match status" value="1"/>
</dbReference>
<keyword evidence="2" id="KW-1133">Transmembrane helix</keyword>
<protein>
    <submittedName>
        <fullName evidence="4">Putative transcriptional regulator</fullName>
    </submittedName>
</protein>
<dbReference type="Pfam" id="PF03816">
    <property type="entry name" value="LytR_cpsA_psr"/>
    <property type="match status" value="1"/>
</dbReference>
<feature type="transmembrane region" description="Helical" evidence="2">
    <location>
        <begin position="27"/>
        <end position="49"/>
    </location>
</feature>
<keyword evidence="5" id="KW-1185">Reference proteome</keyword>
<evidence type="ECO:0000256" key="2">
    <source>
        <dbReference type="SAM" id="Phobius"/>
    </source>
</evidence>
<dbReference type="Proteomes" id="UP000035720">
    <property type="component" value="Unassembled WGS sequence"/>
</dbReference>
<accession>A0A077MAA4</accession>
<dbReference type="AlphaFoldDB" id="A0A077MAA4"/>
<sequence length="343" mass="37143">MLEQFTDEADRSDYDAPVRRRRRGRRVLAVVLSLLLLLLAGTAGFVWFLNSKLSNIAQDDLLPTTAAGGTTGGDGGDAGGKPLVTGMGENYLIIGSDARPGDTFSRSDVIIIAHVTEKKDKVYLMHFPRDLYVSIPGKGKDKINAAFAYGGSPLLVRTLQGMLGVKIDHAAKIDFQGFMNMTDAVGGVRVWAEEASDEGTFQVVKGWNDLTGAQALDFVRERKSLSEGDISRGRRQLAFIKALMVKTLSPGVLLNPVKLSHFMEAATSNLVVDRGITPKFMRAQAMSLRDLRADDIVFMTAPFTGFGTAPNGGAIDIVDERRMEELGLALQSDDVAGYLANDK</sequence>
<dbReference type="STRING" id="1193518.BN13_670026"/>
<feature type="domain" description="Cell envelope-related transcriptional attenuator" evidence="3">
    <location>
        <begin position="106"/>
        <end position="247"/>
    </location>
</feature>
<comment type="caution">
    <text evidence="4">The sequence shown here is derived from an EMBL/GenBank/DDBJ whole genome shotgun (WGS) entry which is preliminary data.</text>
</comment>
<name>A0A077MAA4_9MICO</name>
<keyword evidence="2" id="KW-0472">Membrane</keyword>
<dbReference type="PANTHER" id="PTHR33392">
    <property type="entry name" value="POLYISOPRENYL-TEICHOIC ACID--PEPTIDOGLYCAN TEICHOIC ACID TRANSFERASE TAGU"/>
    <property type="match status" value="1"/>
</dbReference>
<dbReference type="InterPro" id="IPR050922">
    <property type="entry name" value="LytR/CpsA/Psr_CW_biosynth"/>
</dbReference>
<dbReference type="InterPro" id="IPR004474">
    <property type="entry name" value="LytR_CpsA_psr"/>
</dbReference>
<dbReference type="RefSeq" id="WP_048546804.1">
    <property type="nucleotide sequence ID" value="NZ_HF571038.1"/>
</dbReference>
<evidence type="ECO:0000313" key="5">
    <source>
        <dbReference type="Proteomes" id="UP000035720"/>
    </source>
</evidence>
<reference evidence="4 5" key="1">
    <citation type="journal article" date="2013" name="ISME J.">
        <title>A metabolic model for members of the genus Tetrasphaera involved in enhanced biological phosphorus removal.</title>
        <authorList>
            <person name="Kristiansen R."/>
            <person name="Nguyen H.T.T."/>
            <person name="Saunders A.M."/>
            <person name="Nielsen J.L."/>
            <person name="Wimmer R."/>
            <person name="Le V.Q."/>
            <person name="McIlroy S.J."/>
            <person name="Petrovski S."/>
            <person name="Seviour R.J."/>
            <person name="Calteau A."/>
            <person name="Nielsen K.L."/>
            <person name="Nielsen P.H."/>
        </authorList>
    </citation>
    <scope>NUCLEOTIDE SEQUENCE [LARGE SCALE GENOMIC DNA]</scope>
    <source>
        <strain evidence="4 5">Ben 74</strain>
    </source>
</reference>
<keyword evidence="2" id="KW-0812">Transmembrane</keyword>
<evidence type="ECO:0000259" key="3">
    <source>
        <dbReference type="Pfam" id="PF03816"/>
    </source>
</evidence>
<comment type="similarity">
    <text evidence="1">Belongs to the LytR/CpsA/Psr (LCP) family.</text>
</comment>
<evidence type="ECO:0000313" key="4">
    <source>
        <dbReference type="EMBL" id="CCI54296.1"/>
    </source>
</evidence>
<organism evidence="4 5">
    <name type="scientific">Nostocoides jenkinsii Ben 74</name>
    <dbReference type="NCBI Taxonomy" id="1193518"/>
    <lineage>
        <taxon>Bacteria</taxon>
        <taxon>Bacillati</taxon>
        <taxon>Actinomycetota</taxon>
        <taxon>Actinomycetes</taxon>
        <taxon>Micrococcales</taxon>
        <taxon>Intrasporangiaceae</taxon>
        <taxon>Nostocoides</taxon>
    </lineage>
</organism>
<dbReference type="EMBL" id="CAJC01000180">
    <property type="protein sequence ID" value="CCI54296.1"/>
    <property type="molecule type" value="Genomic_DNA"/>
</dbReference>
<dbReference type="Gene3D" id="3.40.630.190">
    <property type="entry name" value="LCP protein"/>
    <property type="match status" value="1"/>
</dbReference>
<dbReference type="OrthoDB" id="9782542at2"/>
<gene>
    <name evidence="4" type="ORF">BN13_670026</name>
</gene>
<proteinExistence type="inferred from homology"/>
<evidence type="ECO:0000256" key="1">
    <source>
        <dbReference type="ARBA" id="ARBA00006068"/>
    </source>
</evidence>
<dbReference type="NCBIfam" id="TIGR00350">
    <property type="entry name" value="lytR_cpsA_psr"/>
    <property type="match status" value="1"/>
</dbReference>